<dbReference type="SMART" id="SM00382">
    <property type="entry name" value="AAA"/>
    <property type="match status" value="1"/>
</dbReference>
<dbReference type="Gene3D" id="3.30.300.160">
    <property type="entry name" value="Type II secretion system, protein E, N-terminal domain"/>
    <property type="match status" value="1"/>
</dbReference>
<dbReference type="InterPro" id="IPR001482">
    <property type="entry name" value="T2SS/T4SS_dom"/>
</dbReference>
<dbReference type="InterPro" id="IPR003593">
    <property type="entry name" value="AAA+_ATPase"/>
</dbReference>
<protein>
    <submittedName>
        <fullName evidence="5">Type II/IV secretion system protein</fullName>
    </submittedName>
</protein>
<organism evidence="5 6">
    <name type="scientific">Romboutsia weinsteinii</name>
    <dbReference type="NCBI Taxonomy" id="2020949"/>
    <lineage>
        <taxon>Bacteria</taxon>
        <taxon>Bacillati</taxon>
        <taxon>Bacillota</taxon>
        <taxon>Clostridia</taxon>
        <taxon>Peptostreptococcales</taxon>
        <taxon>Peptostreptococcaceae</taxon>
        <taxon>Romboutsia</taxon>
    </lineage>
</organism>
<dbReference type="InterPro" id="IPR037257">
    <property type="entry name" value="T2SS_E_N_sf"/>
</dbReference>
<dbReference type="Gene3D" id="3.40.50.300">
    <property type="entry name" value="P-loop containing nucleotide triphosphate hydrolases"/>
    <property type="match status" value="1"/>
</dbReference>
<dbReference type="PROSITE" id="PS00662">
    <property type="entry name" value="T2SP_E"/>
    <property type="match status" value="1"/>
</dbReference>
<proteinExistence type="inferred from homology"/>
<dbReference type="PANTHER" id="PTHR30258">
    <property type="entry name" value="TYPE II SECRETION SYSTEM PROTEIN GSPE-RELATED"/>
    <property type="match status" value="1"/>
</dbReference>
<keyword evidence="2" id="KW-0547">Nucleotide-binding</keyword>
<reference evidence="5 6" key="1">
    <citation type="journal article" date="2017" name="Genome Announc.">
        <title>Draft Genome Sequence of Romboutsia weinsteinii sp. nov. Strain CCRI-19649(T) Isolated from Surface Water.</title>
        <authorList>
            <person name="Maheux A.F."/>
            <person name="Boudreau D.K."/>
            <person name="Berube E."/>
            <person name="Boissinot M."/>
            <person name="Cantin P."/>
            <person name="Raymond F."/>
            <person name="Corbeil J."/>
            <person name="Omar R.F."/>
            <person name="Bergeron M.G."/>
        </authorList>
    </citation>
    <scope>NUCLEOTIDE SEQUENCE [LARGE SCALE GENOMIC DNA]</scope>
    <source>
        <strain evidence="5 6">CCRI-19649</strain>
    </source>
</reference>
<dbReference type="SUPFAM" id="SSF160246">
    <property type="entry name" value="EspE N-terminal domain-like"/>
    <property type="match status" value="1"/>
</dbReference>
<dbReference type="GO" id="GO:0005524">
    <property type="term" value="F:ATP binding"/>
    <property type="evidence" value="ECO:0007669"/>
    <property type="project" value="UniProtKB-KW"/>
</dbReference>
<evidence type="ECO:0000313" key="5">
    <source>
        <dbReference type="EMBL" id="RDY26628.1"/>
    </source>
</evidence>
<comment type="caution">
    <text evidence="5">The sequence shown here is derived from an EMBL/GenBank/DDBJ whole genome shotgun (WGS) entry which is preliminary data.</text>
</comment>
<comment type="similarity">
    <text evidence="1">Belongs to the GSP E family.</text>
</comment>
<dbReference type="Proteomes" id="UP000215694">
    <property type="component" value="Unassembled WGS sequence"/>
</dbReference>
<evidence type="ECO:0000256" key="1">
    <source>
        <dbReference type="ARBA" id="ARBA00006611"/>
    </source>
</evidence>
<gene>
    <name evidence="5" type="ORF">CHL78_012740</name>
</gene>
<feature type="domain" description="Bacterial type II secretion system protein E" evidence="4">
    <location>
        <begin position="275"/>
        <end position="289"/>
    </location>
</feature>
<evidence type="ECO:0000313" key="6">
    <source>
        <dbReference type="Proteomes" id="UP000215694"/>
    </source>
</evidence>
<keyword evidence="6" id="KW-1185">Reference proteome</keyword>
<dbReference type="GO" id="GO:0005886">
    <property type="term" value="C:plasma membrane"/>
    <property type="evidence" value="ECO:0007669"/>
    <property type="project" value="TreeGrafter"/>
</dbReference>
<dbReference type="CDD" id="cd01129">
    <property type="entry name" value="PulE-GspE-like"/>
    <property type="match status" value="1"/>
</dbReference>
<dbReference type="PANTHER" id="PTHR30258:SF2">
    <property type="entry name" value="COMG OPERON PROTEIN 1"/>
    <property type="match status" value="1"/>
</dbReference>
<dbReference type="GO" id="GO:0016887">
    <property type="term" value="F:ATP hydrolysis activity"/>
    <property type="evidence" value="ECO:0007669"/>
    <property type="project" value="TreeGrafter"/>
</dbReference>
<name>A0A371J1T9_9FIRM</name>
<sequence>MLIPEKLAKKYNVFPVELDKDNLIVEIDNNNIHAKQDLKLATGMNITFRREEKQIIKNKIDRHYSESIKLDENYARELYNDILHRAIKEKASDIHIEPFENYLIIRNRIDGELIEVKRFLMDLYPSILSVIKLDSSMDITEKRLPQDGRIDIKIDNSTIDLRVSSIPTVYGEKIVIRILNRDSFLKTKEELGFSRQAISTIKNIVNKKSGILLITGPTGSGKTTTVYSILNDLRNISKNIMSIEDPVEYKMDGVNQIQVNNKVGLTFGEGLRSILRQDPDIIMLGEIRDIETAQIAIRAAITGHLVISTMHTNDAISSIARLVDMQIPPYLINSSLIGVISQRLVRKVCKHCSHNIIIKNSSEEEISTKVSSGCSKCNRGYLGRTAIYEVLEINDEIKDCIQCMKDSKSIKDIATKNGMITFEDSCKDLIKKEITTLEECMAVNEYL</sequence>
<evidence type="ECO:0000256" key="3">
    <source>
        <dbReference type="ARBA" id="ARBA00022840"/>
    </source>
</evidence>
<dbReference type="OrthoDB" id="9808272at2"/>
<dbReference type="InterPro" id="IPR027417">
    <property type="entry name" value="P-loop_NTPase"/>
</dbReference>
<dbReference type="AlphaFoldDB" id="A0A371J1T9"/>
<dbReference type="SUPFAM" id="SSF52540">
    <property type="entry name" value="P-loop containing nucleoside triphosphate hydrolases"/>
    <property type="match status" value="1"/>
</dbReference>
<dbReference type="EMBL" id="NOJY02000023">
    <property type="protein sequence ID" value="RDY26628.1"/>
    <property type="molecule type" value="Genomic_DNA"/>
</dbReference>
<evidence type="ECO:0000256" key="2">
    <source>
        <dbReference type="ARBA" id="ARBA00022741"/>
    </source>
</evidence>
<dbReference type="Pfam" id="PF00437">
    <property type="entry name" value="T2SSE"/>
    <property type="match status" value="1"/>
</dbReference>
<evidence type="ECO:0000259" key="4">
    <source>
        <dbReference type="PROSITE" id="PS00662"/>
    </source>
</evidence>
<accession>A0A371J1T9</accession>
<dbReference type="Gene3D" id="3.30.450.90">
    <property type="match status" value="1"/>
</dbReference>
<keyword evidence="3" id="KW-0067">ATP-binding</keyword>